<dbReference type="InterPro" id="IPR020055">
    <property type="entry name" value="Ribosomal_bL25_short"/>
</dbReference>
<comment type="similarity">
    <text evidence="5">Belongs to the bacterial ribosomal protein bL25 family. CTC subfamily.</text>
</comment>
<dbReference type="HAMAP" id="MF_01336">
    <property type="entry name" value="Ribosomal_bL25"/>
    <property type="match status" value="1"/>
</dbReference>
<evidence type="ECO:0000313" key="8">
    <source>
        <dbReference type="EMBL" id="QWF70299.1"/>
    </source>
</evidence>
<accession>A0A975MMZ4</accession>
<evidence type="ECO:0000259" key="7">
    <source>
        <dbReference type="Pfam" id="PF14693"/>
    </source>
</evidence>
<dbReference type="PANTHER" id="PTHR33284:SF1">
    <property type="entry name" value="RIBOSOMAL PROTEIN L25_GLN-TRNA SYNTHETASE, ANTI-CODON-BINDING DOMAIN-CONTAINING PROTEIN"/>
    <property type="match status" value="1"/>
</dbReference>
<evidence type="ECO:0000256" key="1">
    <source>
        <dbReference type="ARBA" id="ARBA00022730"/>
    </source>
</evidence>
<feature type="domain" description="Large ribosomal subunit protein bL25 L25" evidence="6">
    <location>
        <begin position="9"/>
        <end position="94"/>
    </location>
</feature>
<dbReference type="NCBIfam" id="NF004128">
    <property type="entry name" value="PRK05618.1-2"/>
    <property type="match status" value="1"/>
</dbReference>
<reference evidence="8" key="1">
    <citation type="submission" date="2021-04" db="EMBL/GenBank/DDBJ databases">
        <title>Draft genome sequence data of methanotrophic Methylovulum sp. strain S1L and Methylomonas sp. strain S2AM isolated from boreal lake water columns.</title>
        <authorList>
            <person name="Rissanen A.J."/>
            <person name="Mangayil R."/>
            <person name="Svenning M.M."/>
            <person name="Khanongnuch R."/>
        </authorList>
    </citation>
    <scope>NUCLEOTIDE SEQUENCE</scope>
    <source>
        <strain evidence="8">S2AM</strain>
    </source>
</reference>
<dbReference type="InterPro" id="IPR020056">
    <property type="entry name" value="Rbsml_bL25/Gln-tRNA_synth_N"/>
</dbReference>
<name>A0A975MMZ4_9GAMM</name>
<dbReference type="GO" id="GO:0022625">
    <property type="term" value="C:cytosolic large ribosomal subunit"/>
    <property type="evidence" value="ECO:0007669"/>
    <property type="project" value="TreeGrafter"/>
</dbReference>
<dbReference type="GO" id="GO:0006412">
    <property type="term" value="P:translation"/>
    <property type="evidence" value="ECO:0007669"/>
    <property type="project" value="UniProtKB-UniRule"/>
</dbReference>
<dbReference type="InterPro" id="IPR029751">
    <property type="entry name" value="Ribosomal_L25_dom"/>
</dbReference>
<dbReference type="HAMAP" id="MF_01334">
    <property type="entry name" value="Ribosomal_bL25_CTC"/>
    <property type="match status" value="1"/>
</dbReference>
<keyword evidence="3 5" id="KW-0689">Ribosomal protein</keyword>
<evidence type="ECO:0000256" key="4">
    <source>
        <dbReference type="ARBA" id="ARBA00023274"/>
    </source>
</evidence>
<evidence type="ECO:0000313" key="9">
    <source>
        <dbReference type="Proteomes" id="UP000676649"/>
    </source>
</evidence>
<dbReference type="RefSeq" id="WP_215581318.1">
    <property type="nucleotide sequence ID" value="NZ_CP073754.1"/>
</dbReference>
<dbReference type="KEGG" id="mpad:KEF85_13260"/>
<dbReference type="CDD" id="cd00495">
    <property type="entry name" value="Ribosomal_L25_TL5_CTC"/>
    <property type="match status" value="1"/>
</dbReference>
<evidence type="ECO:0000259" key="6">
    <source>
        <dbReference type="Pfam" id="PF01386"/>
    </source>
</evidence>
<dbReference type="Gene3D" id="2.170.120.20">
    <property type="entry name" value="Ribosomal protein L25, beta domain"/>
    <property type="match status" value="1"/>
</dbReference>
<organism evidence="8 9">
    <name type="scientific">Methylomonas paludis</name>
    <dbReference type="NCBI Taxonomy" id="1173101"/>
    <lineage>
        <taxon>Bacteria</taxon>
        <taxon>Pseudomonadati</taxon>
        <taxon>Pseudomonadota</taxon>
        <taxon>Gammaproteobacteria</taxon>
        <taxon>Methylococcales</taxon>
        <taxon>Methylococcaceae</taxon>
        <taxon>Methylomonas</taxon>
    </lineage>
</organism>
<dbReference type="GO" id="GO:0008097">
    <property type="term" value="F:5S rRNA binding"/>
    <property type="evidence" value="ECO:0007669"/>
    <property type="project" value="InterPro"/>
</dbReference>
<feature type="domain" description="Large ribosomal subunit protein bL25 beta" evidence="7">
    <location>
        <begin position="102"/>
        <end position="191"/>
    </location>
</feature>
<sequence length="197" mass="21545">MANVFEFVAEARSGLGSIAARAERRQGKVPAVIYGGEKQPENLVLDHNEVVKHLAHEAVYSHVLDLKIGDRTEKAVLKHIQRHPARPQILHIDFLRVDNTHKLKVHVPLHFINEATSVGVKKGGVVTHLLVDVEVLCLPTALPEYIEVDLAAVDAGATIHLSDLVLPHGVEILALQHGAEHDHPVVQIVKARASDEA</sequence>
<dbReference type="Gene3D" id="2.40.240.10">
    <property type="entry name" value="Ribosomal Protein L25, Chain P"/>
    <property type="match status" value="1"/>
</dbReference>
<protein>
    <recommendedName>
        <fullName evidence="5">Large ribosomal subunit protein bL25</fullName>
    </recommendedName>
    <alternativeName>
        <fullName evidence="5">General stress protein CTC</fullName>
    </alternativeName>
</protein>
<dbReference type="Pfam" id="PF14693">
    <property type="entry name" value="Ribosomal_TL5_C"/>
    <property type="match status" value="1"/>
</dbReference>
<dbReference type="Pfam" id="PF01386">
    <property type="entry name" value="Ribosomal_L25p"/>
    <property type="match status" value="1"/>
</dbReference>
<dbReference type="AlphaFoldDB" id="A0A975MMZ4"/>
<dbReference type="Proteomes" id="UP000676649">
    <property type="component" value="Chromosome"/>
</dbReference>
<proteinExistence type="inferred from homology"/>
<dbReference type="NCBIfam" id="TIGR00731">
    <property type="entry name" value="bL25_bact_ctc"/>
    <property type="match status" value="1"/>
</dbReference>
<dbReference type="NCBIfam" id="NF004130">
    <property type="entry name" value="PRK05618.1-5"/>
    <property type="match status" value="1"/>
</dbReference>
<dbReference type="SUPFAM" id="SSF50715">
    <property type="entry name" value="Ribosomal protein L25-like"/>
    <property type="match status" value="1"/>
</dbReference>
<dbReference type="GO" id="GO:0003735">
    <property type="term" value="F:structural constituent of ribosome"/>
    <property type="evidence" value="ECO:0007669"/>
    <property type="project" value="InterPro"/>
</dbReference>
<dbReference type="InterPro" id="IPR020057">
    <property type="entry name" value="Ribosomal_bL25_b-dom"/>
</dbReference>
<evidence type="ECO:0000256" key="2">
    <source>
        <dbReference type="ARBA" id="ARBA00022884"/>
    </source>
</evidence>
<keyword evidence="9" id="KW-1185">Reference proteome</keyword>
<dbReference type="EMBL" id="CP073754">
    <property type="protein sequence ID" value="QWF70299.1"/>
    <property type="molecule type" value="Genomic_DNA"/>
</dbReference>
<dbReference type="PANTHER" id="PTHR33284">
    <property type="entry name" value="RIBOSOMAL PROTEIN L25/GLN-TRNA SYNTHETASE, ANTI-CODON-BINDING DOMAIN-CONTAINING PROTEIN"/>
    <property type="match status" value="1"/>
</dbReference>
<dbReference type="NCBIfam" id="NF004612">
    <property type="entry name" value="PRK05943.1"/>
    <property type="match status" value="1"/>
</dbReference>
<evidence type="ECO:0000256" key="5">
    <source>
        <dbReference type="HAMAP-Rule" id="MF_01334"/>
    </source>
</evidence>
<keyword evidence="1 5" id="KW-0699">rRNA-binding</keyword>
<dbReference type="InterPro" id="IPR001021">
    <property type="entry name" value="Ribosomal_bL25_long"/>
</dbReference>
<keyword evidence="4 5" id="KW-0687">Ribonucleoprotein</keyword>
<evidence type="ECO:0000256" key="3">
    <source>
        <dbReference type="ARBA" id="ARBA00022980"/>
    </source>
</evidence>
<gene>
    <name evidence="5" type="primary">rplY</name>
    <name evidence="5" type="synonym">ctc</name>
    <name evidence="8" type="ORF">KEF85_13260</name>
</gene>
<dbReference type="InterPro" id="IPR020930">
    <property type="entry name" value="Ribosomal_uL5_bac-type"/>
</dbReference>
<comment type="function">
    <text evidence="5">This is one of the proteins that binds to the 5S RNA in the ribosome where it forms part of the central protuberance.</text>
</comment>
<keyword evidence="2 5" id="KW-0694">RNA-binding</keyword>
<comment type="subunit">
    <text evidence="5">Part of the 50S ribosomal subunit; part of the 5S rRNA/L5/L18/L25 subcomplex. Contacts the 5S rRNA. Binds to the 5S rRNA independently of L5 and L18.</text>
</comment>
<dbReference type="InterPro" id="IPR011035">
    <property type="entry name" value="Ribosomal_bL25/Gln-tRNA_synth"/>
</dbReference>
<dbReference type="InterPro" id="IPR037121">
    <property type="entry name" value="Ribosomal_bL25_C"/>
</dbReference>